<reference evidence="1" key="1">
    <citation type="submission" date="2018-01" db="EMBL/GenBank/DDBJ databases">
        <title>An insight into the sialome of Amazonian anophelines.</title>
        <authorList>
            <person name="Ribeiro J.M."/>
            <person name="Scarpassa V."/>
            <person name="Calvo E."/>
        </authorList>
    </citation>
    <scope>NUCLEOTIDE SEQUENCE</scope>
</reference>
<proteinExistence type="predicted"/>
<dbReference type="EMBL" id="GGFL01010536">
    <property type="protein sequence ID" value="MBW74714.1"/>
    <property type="molecule type" value="Transcribed_RNA"/>
</dbReference>
<evidence type="ECO:0000313" key="1">
    <source>
        <dbReference type="EMBL" id="MBW74714.1"/>
    </source>
</evidence>
<sequence>MRAAARRPFLASFSCCCRSFTSPLSCSSRARARSRSLRMFTVASSMSRSLFIWNCSKAHCRFVNEAWFF</sequence>
<dbReference type="AlphaFoldDB" id="A0A2M4DAV1"/>
<name>A0A2M4DAV1_ANODA</name>
<accession>A0A2M4DAV1</accession>
<protein>
    <submittedName>
        <fullName evidence="1">Putative secreted protein</fullName>
    </submittedName>
</protein>
<organism evidence="1">
    <name type="scientific">Anopheles darlingi</name>
    <name type="common">Mosquito</name>
    <dbReference type="NCBI Taxonomy" id="43151"/>
    <lineage>
        <taxon>Eukaryota</taxon>
        <taxon>Metazoa</taxon>
        <taxon>Ecdysozoa</taxon>
        <taxon>Arthropoda</taxon>
        <taxon>Hexapoda</taxon>
        <taxon>Insecta</taxon>
        <taxon>Pterygota</taxon>
        <taxon>Neoptera</taxon>
        <taxon>Endopterygota</taxon>
        <taxon>Diptera</taxon>
        <taxon>Nematocera</taxon>
        <taxon>Culicoidea</taxon>
        <taxon>Culicidae</taxon>
        <taxon>Anophelinae</taxon>
        <taxon>Anopheles</taxon>
    </lineage>
</organism>